<feature type="compositionally biased region" description="Basic and acidic residues" evidence="1">
    <location>
        <begin position="199"/>
        <end position="224"/>
    </location>
</feature>
<evidence type="ECO:0000313" key="2">
    <source>
        <dbReference type="EMBL" id="KAL3041091.1"/>
    </source>
</evidence>
<comment type="caution">
    <text evidence="2">The sequence shown here is derived from an EMBL/GenBank/DDBJ whole genome shotgun (WGS) entry which is preliminary data.</text>
</comment>
<name>A0ABD2FHF3_PAGBO</name>
<evidence type="ECO:0000256" key="1">
    <source>
        <dbReference type="SAM" id="MobiDB-lite"/>
    </source>
</evidence>
<dbReference type="AlphaFoldDB" id="A0ABD2FHF3"/>
<dbReference type="EMBL" id="JBIYXZ010002090">
    <property type="protein sequence ID" value="KAL3041091.1"/>
    <property type="molecule type" value="Genomic_DNA"/>
</dbReference>
<evidence type="ECO:0000313" key="3">
    <source>
        <dbReference type="Proteomes" id="UP001619887"/>
    </source>
</evidence>
<protein>
    <submittedName>
        <fullName evidence="2">Uncharacterized protein</fullName>
    </submittedName>
</protein>
<feature type="region of interest" description="Disordered" evidence="1">
    <location>
        <begin position="137"/>
        <end position="224"/>
    </location>
</feature>
<reference evidence="2 3" key="1">
    <citation type="journal article" date="2022" name="G3 (Bethesda)">
        <title>Evaluating Illumina-, Nanopore-, and PacBio-based genome assembly strategies with the bald notothen, Trematomus borchgrevinki.</title>
        <authorList>
            <person name="Rayamajhi N."/>
            <person name="Cheng C.C."/>
            <person name="Catchen J.M."/>
        </authorList>
    </citation>
    <scope>NUCLEOTIDE SEQUENCE [LARGE SCALE GENOMIC DNA]</scope>
    <source>
        <strain evidence="2">AGRC-2024</strain>
    </source>
</reference>
<reference evidence="2 3" key="2">
    <citation type="journal article" date="2024" name="G3 (Bethesda)">
        <title>The genome of the cryopelagic Antarctic bald notothen, Trematomus borchgrevinki.</title>
        <authorList>
            <person name="Rayamajhi N."/>
            <person name="Rivera-Colon A.G."/>
            <person name="Minhas B.F."/>
            <person name="Cheng C.C."/>
            <person name="Catchen J.M."/>
        </authorList>
    </citation>
    <scope>NUCLEOTIDE SEQUENCE [LARGE SCALE GENOMIC DNA]</scope>
    <source>
        <strain evidence="2">AGRC-2024</strain>
    </source>
</reference>
<proteinExistence type="predicted"/>
<feature type="compositionally biased region" description="Acidic residues" evidence="1">
    <location>
        <begin position="170"/>
        <end position="187"/>
    </location>
</feature>
<keyword evidence="3" id="KW-1185">Reference proteome</keyword>
<gene>
    <name evidence="2" type="ORF">OYC64_011968</name>
</gene>
<feature type="compositionally biased region" description="Basic residues" evidence="1">
    <location>
        <begin position="150"/>
        <end position="163"/>
    </location>
</feature>
<organism evidence="2 3">
    <name type="scientific">Pagothenia borchgrevinki</name>
    <name type="common">Bald rockcod</name>
    <name type="synonym">Trematomus borchgrevinki</name>
    <dbReference type="NCBI Taxonomy" id="8213"/>
    <lineage>
        <taxon>Eukaryota</taxon>
        <taxon>Metazoa</taxon>
        <taxon>Chordata</taxon>
        <taxon>Craniata</taxon>
        <taxon>Vertebrata</taxon>
        <taxon>Euteleostomi</taxon>
        <taxon>Actinopterygii</taxon>
        <taxon>Neopterygii</taxon>
        <taxon>Teleostei</taxon>
        <taxon>Neoteleostei</taxon>
        <taxon>Acanthomorphata</taxon>
        <taxon>Eupercaria</taxon>
        <taxon>Perciformes</taxon>
        <taxon>Notothenioidei</taxon>
        <taxon>Nototheniidae</taxon>
        <taxon>Pagothenia</taxon>
    </lineage>
</organism>
<dbReference type="Proteomes" id="UP001619887">
    <property type="component" value="Unassembled WGS sequence"/>
</dbReference>
<sequence>MPPALRLSADPDRGLGFGFLLGYDYERKKKKLQQELQLDYKQYAAKKKDLKTEPRAQPQGLSLPIHEKISVQEKLREERKREYNLFLQEKAQTGRLRRGTPAAKPEQVPASDAVYNIINNLKNTHSPPTVNTYAATLTEDGEKDGESARSRGRRRWRVQRPKKPLYLYSSEEEEEEEEAITELEVELEERRRKHRANRAPREIKEVKDPDVKDHNNNDWRRMSE</sequence>
<accession>A0ABD2FHF3</accession>